<accession>A0A3Q1FAZ4</accession>
<dbReference type="AlphaFoldDB" id="A0A3Q1FAZ4"/>
<dbReference type="InterPro" id="IPR036179">
    <property type="entry name" value="Ig-like_dom_sf"/>
</dbReference>
<dbReference type="PANTHER" id="PTHR19944">
    <property type="entry name" value="MHC CLASS II-RELATED"/>
    <property type="match status" value="1"/>
</dbReference>
<dbReference type="InterPro" id="IPR003597">
    <property type="entry name" value="Ig_C1-set"/>
</dbReference>
<dbReference type="Ensembl" id="ENSAPOT00000010225.1">
    <property type="protein sequence ID" value="ENSAPOP00000004330.1"/>
    <property type="gene ID" value="ENSAPOG00000005934.1"/>
</dbReference>
<keyword evidence="5" id="KW-0964">Secreted</keyword>
<dbReference type="Gene3D" id="2.60.40.10">
    <property type="entry name" value="Immunoglobulins"/>
    <property type="match status" value="1"/>
</dbReference>
<evidence type="ECO:0000259" key="8">
    <source>
        <dbReference type="PROSITE" id="PS50835"/>
    </source>
</evidence>
<dbReference type="PROSITE" id="PS50835">
    <property type="entry name" value="IG_LIKE"/>
    <property type="match status" value="1"/>
</dbReference>
<dbReference type="PANTHER" id="PTHR19944:SF62">
    <property type="entry name" value="BETA-2-MICROGLOBULIN"/>
    <property type="match status" value="1"/>
</dbReference>
<evidence type="ECO:0000256" key="7">
    <source>
        <dbReference type="ARBA" id="ARBA00023319"/>
    </source>
</evidence>
<dbReference type="InterPro" id="IPR013783">
    <property type="entry name" value="Ig-like_fold"/>
</dbReference>
<evidence type="ECO:0000256" key="4">
    <source>
        <dbReference type="ARBA" id="ARBA00022451"/>
    </source>
</evidence>
<dbReference type="InterPro" id="IPR050160">
    <property type="entry name" value="MHC/Immunoglobulin"/>
</dbReference>
<comment type="similarity">
    <text evidence="2">Belongs to the beta-2-microglobulin family.</text>
</comment>
<dbReference type="InParanoid" id="A0A3Q1FAZ4"/>
<dbReference type="STRING" id="80966.ENSAPOP00000004330"/>
<dbReference type="SMART" id="SM00407">
    <property type="entry name" value="IGc1"/>
    <property type="match status" value="1"/>
</dbReference>
<organism evidence="9 10">
    <name type="scientific">Acanthochromis polyacanthus</name>
    <name type="common">spiny chromis</name>
    <dbReference type="NCBI Taxonomy" id="80966"/>
    <lineage>
        <taxon>Eukaryota</taxon>
        <taxon>Metazoa</taxon>
        <taxon>Chordata</taxon>
        <taxon>Craniata</taxon>
        <taxon>Vertebrata</taxon>
        <taxon>Euteleostomi</taxon>
        <taxon>Actinopterygii</taxon>
        <taxon>Neopterygii</taxon>
        <taxon>Teleostei</taxon>
        <taxon>Neoteleostei</taxon>
        <taxon>Acanthomorphata</taxon>
        <taxon>Ovalentaria</taxon>
        <taxon>Pomacentridae</taxon>
        <taxon>Acanthochromis</taxon>
    </lineage>
</organism>
<dbReference type="Pfam" id="PF07654">
    <property type="entry name" value="C1-set"/>
    <property type="match status" value="1"/>
</dbReference>
<protein>
    <recommendedName>
        <fullName evidence="3">Beta-2-microglobulin</fullName>
    </recommendedName>
</protein>
<keyword evidence="4" id="KW-0490">MHC I</keyword>
<keyword evidence="6" id="KW-0391">Immunity</keyword>
<dbReference type="GO" id="GO:0005576">
    <property type="term" value="C:extracellular region"/>
    <property type="evidence" value="ECO:0007669"/>
    <property type="project" value="UniProtKB-SubCell"/>
</dbReference>
<evidence type="ECO:0000256" key="2">
    <source>
        <dbReference type="ARBA" id="ARBA00009564"/>
    </source>
</evidence>
<reference evidence="9" key="1">
    <citation type="submission" date="2025-08" db="UniProtKB">
        <authorList>
            <consortium name="Ensembl"/>
        </authorList>
    </citation>
    <scope>IDENTIFICATION</scope>
</reference>
<name>A0A3Q1FAZ4_9TELE</name>
<dbReference type="InterPro" id="IPR003006">
    <property type="entry name" value="Ig/MHC_CS"/>
</dbReference>
<dbReference type="FunCoup" id="A0A3Q1FAZ4">
    <property type="interactions" value="555"/>
</dbReference>
<dbReference type="Proteomes" id="UP000257200">
    <property type="component" value="Unplaced"/>
</dbReference>
<dbReference type="SUPFAM" id="SSF48726">
    <property type="entry name" value="Immunoglobulin"/>
    <property type="match status" value="1"/>
</dbReference>
<dbReference type="GO" id="GO:0042612">
    <property type="term" value="C:MHC class I protein complex"/>
    <property type="evidence" value="ECO:0007669"/>
    <property type="project" value="UniProtKB-KW"/>
</dbReference>
<comment type="subcellular location">
    <subcellularLocation>
        <location evidence="1">Secreted</location>
    </subcellularLocation>
</comment>
<evidence type="ECO:0000256" key="3">
    <source>
        <dbReference type="ARBA" id="ARBA00018767"/>
    </source>
</evidence>
<dbReference type="GO" id="GO:0002474">
    <property type="term" value="P:antigen processing and presentation of peptide antigen via MHC class I"/>
    <property type="evidence" value="ECO:0007669"/>
    <property type="project" value="UniProtKB-KW"/>
</dbReference>
<evidence type="ECO:0000313" key="10">
    <source>
        <dbReference type="Proteomes" id="UP000257200"/>
    </source>
</evidence>
<dbReference type="PROSITE" id="PS00290">
    <property type="entry name" value="IG_MHC"/>
    <property type="match status" value="1"/>
</dbReference>
<proteinExistence type="inferred from homology"/>
<evidence type="ECO:0000256" key="1">
    <source>
        <dbReference type="ARBA" id="ARBA00004613"/>
    </source>
</evidence>
<evidence type="ECO:0000256" key="6">
    <source>
        <dbReference type="ARBA" id="ARBA00022859"/>
    </source>
</evidence>
<evidence type="ECO:0000313" key="9">
    <source>
        <dbReference type="Ensembl" id="ENSAPOP00000004330.1"/>
    </source>
</evidence>
<feature type="domain" description="Ig-like" evidence="8">
    <location>
        <begin position="72"/>
        <end position="158"/>
    </location>
</feature>
<dbReference type="InterPro" id="IPR007110">
    <property type="entry name" value="Ig-like_dom"/>
</dbReference>
<evidence type="ECO:0000256" key="5">
    <source>
        <dbReference type="ARBA" id="ARBA00022525"/>
    </source>
</evidence>
<dbReference type="GeneTree" id="ENSGT00940000165013"/>
<keyword evidence="7" id="KW-0393">Immunoglobulin domain</keyword>
<reference evidence="9" key="2">
    <citation type="submission" date="2025-09" db="UniProtKB">
        <authorList>
            <consortium name="Ensembl"/>
        </authorList>
    </citation>
    <scope>IDENTIFICATION</scope>
</reference>
<keyword evidence="10" id="KW-1185">Reference proteome</keyword>
<sequence>MDGLRHIVGGLTGCDYMDLLYFHFSSALPATWEHTSVFIAINTQNLTNKMKLLWFVSLAAFYCAVDSKYTPPKVQVYSRDPGEFGKANTLICHVSNFHPPAISIQLMKDGVEIPDALQTDLAFKKNWHFHLTRNVAFTPQDGTKYTCKVTHGEKAAVDYIWESKM</sequence>